<evidence type="ECO:0000313" key="2">
    <source>
        <dbReference type="EMBL" id="GAA1984953.1"/>
    </source>
</evidence>
<reference evidence="2 3" key="1">
    <citation type="journal article" date="2019" name="Int. J. Syst. Evol. Microbiol.">
        <title>The Global Catalogue of Microorganisms (GCM) 10K type strain sequencing project: providing services to taxonomists for standard genome sequencing and annotation.</title>
        <authorList>
            <consortium name="The Broad Institute Genomics Platform"/>
            <consortium name="The Broad Institute Genome Sequencing Center for Infectious Disease"/>
            <person name="Wu L."/>
            <person name="Ma J."/>
        </authorList>
    </citation>
    <scope>NUCLEOTIDE SEQUENCE [LARGE SCALE GENOMIC DNA]</scope>
    <source>
        <strain evidence="2 3">JCM 16013</strain>
    </source>
</reference>
<organism evidence="2 3">
    <name type="scientific">Catenulispora subtropica</name>
    <dbReference type="NCBI Taxonomy" id="450798"/>
    <lineage>
        <taxon>Bacteria</taxon>
        <taxon>Bacillati</taxon>
        <taxon>Actinomycetota</taxon>
        <taxon>Actinomycetes</taxon>
        <taxon>Catenulisporales</taxon>
        <taxon>Catenulisporaceae</taxon>
        <taxon>Catenulispora</taxon>
    </lineage>
</organism>
<feature type="compositionally biased region" description="Basic and acidic residues" evidence="1">
    <location>
        <begin position="22"/>
        <end position="37"/>
    </location>
</feature>
<accession>A0ABN2SE49</accession>
<feature type="region of interest" description="Disordered" evidence="1">
    <location>
        <begin position="1"/>
        <end position="42"/>
    </location>
</feature>
<evidence type="ECO:0000313" key="3">
    <source>
        <dbReference type="Proteomes" id="UP001499854"/>
    </source>
</evidence>
<keyword evidence="3" id="KW-1185">Reference proteome</keyword>
<protein>
    <submittedName>
        <fullName evidence="2">Uncharacterized protein</fullName>
    </submittedName>
</protein>
<proteinExistence type="predicted"/>
<name>A0ABN2SE49_9ACTN</name>
<feature type="compositionally biased region" description="Basic and acidic residues" evidence="1">
    <location>
        <begin position="1"/>
        <end position="13"/>
    </location>
</feature>
<comment type="caution">
    <text evidence="2">The sequence shown here is derived from an EMBL/GenBank/DDBJ whole genome shotgun (WGS) entry which is preliminary data.</text>
</comment>
<gene>
    <name evidence="2" type="ORF">GCM10009838_53830</name>
</gene>
<dbReference type="Proteomes" id="UP001499854">
    <property type="component" value="Unassembled WGS sequence"/>
</dbReference>
<evidence type="ECO:0000256" key="1">
    <source>
        <dbReference type="SAM" id="MobiDB-lite"/>
    </source>
</evidence>
<sequence>MARDGEAAARAPEHGALPAAALEERTGRPRSDPRRLTESSPAYEIELRQAGVVERVIER</sequence>
<dbReference type="EMBL" id="BAAAQM010000034">
    <property type="protein sequence ID" value="GAA1984953.1"/>
    <property type="molecule type" value="Genomic_DNA"/>
</dbReference>